<feature type="domain" description="DRBM" evidence="4">
    <location>
        <begin position="181"/>
        <end position="248"/>
    </location>
</feature>
<name>A0A165J403_EXIGL</name>
<dbReference type="GO" id="GO:0006396">
    <property type="term" value="P:RNA processing"/>
    <property type="evidence" value="ECO:0007669"/>
    <property type="project" value="InterPro"/>
</dbReference>
<gene>
    <name evidence="6" type="ORF">EXIGLDRAFT_767257</name>
</gene>
<evidence type="ECO:0000256" key="3">
    <source>
        <dbReference type="SAM" id="MobiDB-lite"/>
    </source>
</evidence>
<dbReference type="InterPro" id="IPR014720">
    <property type="entry name" value="dsRBD_dom"/>
</dbReference>
<evidence type="ECO:0000256" key="1">
    <source>
        <dbReference type="ARBA" id="ARBA00022884"/>
    </source>
</evidence>
<evidence type="ECO:0000313" key="7">
    <source>
        <dbReference type="Proteomes" id="UP000077266"/>
    </source>
</evidence>
<feature type="domain" description="RNase III" evidence="5">
    <location>
        <begin position="45"/>
        <end position="135"/>
    </location>
</feature>
<dbReference type="Gene3D" id="3.30.160.20">
    <property type="match status" value="1"/>
</dbReference>
<dbReference type="Gene3D" id="1.10.1520.10">
    <property type="entry name" value="Ribonuclease III domain"/>
    <property type="match status" value="1"/>
</dbReference>
<dbReference type="STRING" id="1314781.A0A165J403"/>
<proteinExistence type="predicted"/>
<dbReference type="InterPro" id="IPR036389">
    <property type="entry name" value="RNase_III_sf"/>
</dbReference>
<evidence type="ECO:0008006" key="8">
    <source>
        <dbReference type="Google" id="ProtNLM"/>
    </source>
</evidence>
<dbReference type="CDD" id="cd00048">
    <property type="entry name" value="DSRM_SF"/>
    <property type="match status" value="1"/>
</dbReference>
<dbReference type="EMBL" id="KV425975">
    <property type="protein sequence ID" value="KZV94300.1"/>
    <property type="molecule type" value="Genomic_DNA"/>
</dbReference>
<dbReference type="GO" id="GO:0004525">
    <property type="term" value="F:ribonuclease III activity"/>
    <property type="evidence" value="ECO:0007669"/>
    <property type="project" value="InterPro"/>
</dbReference>
<feature type="region of interest" description="Disordered" evidence="3">
    <location>
        <begin position="1"/>
        <end position="24"/>
    </location>
</feature>
<dbReference type="PROSITE" id="PS50137">
    <property type="entry name" value="DS_RBD"/>
    <property type="match status" value="1"/>
</dbReference>
<dbReference type="Proteomes" id="UP000077266">
    <property type="component" value="Unassembled WGS sequence"/>
</dbReference>
<keyword evidence="1 2" id="KW-0694">RNA-binding</keyword>
<dbReference type="SMART" id="SM00358">
    <property type="entry name" value="DSRM"/>
    <property type="match status" value="1"/>
</dbReference>
<dbReference type="SUPFAM" id="SSF54768">
    <property type="entry name" value="dsRNA-binding domain-like"/>
    <property type="match status" value="1"/>
</dbReference>
<dbReference type="OrthoDB" id="3353871at2759"/>
<dbReference type="PROSITE" id="PS50142">
    <property type="entry name" value="RNASE_3_2"/>
    <property type="match status" value="1"/>
</dbReference>
<keyword evidence="7" id="KW-1185">Reference proteome</keyword>
<evidence type="ECO:0000313" key="6">
    <source>
        <dbReference type="EMBL" id="KZV94300.1"/>
    </source>
</evidence>
<accession>A0A165J403</accession>
<sequence length="258" mass="28756">MSEGRKRKLSESPEIVLGERKDPPLPKLPGDVDFIVFTHPSLPCNNSRLQDIGGNAIQYAISRMRLTMDDDGTPNVAKAEWDSLMSDDSIAEWAMQYRLRDRLRYGPDAASRVDKPTEIANLFKAYAGAVDKELGPTKLVNWIAALVKSPFTFESTRTPPLADHHRTQHADDRQHTERPGGFIAVVNEACQQHRLVVMYKASSTGPAHSLTWTMKCNIDGIVRGTGNGPSKQSAKEEAARDTCRIMGWNTEQYGYKAE</sequence>
<evidence type="ECO:0000259" key="4">
    <source>
        <dbReference type="PROSITE" id="PS50137"/>
    </source>
</evidence>
<protein>
    <recommendedName>
        <fullName evidence="8">DRBM domain-containing protein</fullName>
    </recommendedName>
</protein>
<dbReference type="InParanoid" id="A0A165J403"/>
<dbReference type="AlphaFoldDB" id="A0A165J403"/>
<evidence type="ECO:0000256" key="2">
    <source>
        <dbReference type="PROSITE-ProRule" id="PRU00266"/>
    </source>
</evidence>
<dbReference type="SUPFAM" id="SSF69065">
    <property type="entry name" value="RNase III domain-like"/>
    <property type="match status" value="1"/>
</dbReference>
<dbReference type="InterPro" id="IPR000999">
    <property type="entry name" value="RNase_III_dom"/>
</dbReference>
<dbReference type="Pfam" id="PF00035">
    <property type="entry name" value="dsrm"/>
    <property type="match status" value="1"/>
</dbReference>
<reference evidence="6 7" key="1">
    <citation type="journal article" date="2016" name="Mol. Biol. Evol.">
        <title>Comparative Genomics of Early-Diverging Mushroom-Forming Fungi Provides Insights into the Origins of Lignocellulose Decay Capabilities.</title>
        <authorList>
            <person name="Nagy L.G."/>
            <person name="Riley R."/>
            <person name="Tritt A."/>
            <person name="Adam C."/>
            <person name="Daum C."/>
            <person name="Floudas D."/>
            <person name="Sun H."/>
            <person name="Yadav J.S."/>
            <person name="Pangilinan J."/>
            <person name="Larsson K.H."/>
            <person name="Matsuura K."/>
            <person name="Barry K."/>
            <person name="Labutti K."/>
            <person name="Kuo R."/>
            <person name="Ohm R.A."/>
            <person name="Bhattacharya S.S."/>
            <person name="Shirouzu T."/>
            <person name="Yoshinaga Y."/>
            <person name="Martin F.M."/>
            <person name="Grigoriev I.V."/>
            <person name="Hibbett D.S."/>
        </authorList>
    </citation>
    <scope>NUCLEOTIDE SEQUENCE [LARGE SCALE GENOMIC DNA]</scope>
    <source>
        <strain evidence="6 7">HHB12029</strain>
    </source>
</reference>
<organism evidence="6 7">
    <name type="scientific">Exidia glandulosa HHB12029</name>
    <dbReference type="NCBI Taxonomy" id="1314781"/>
    <lineage>
        <taxon>Eukaryota</taxon>
        <taxon>Fungi</taxon>
        <taxon>Dikarya</taxon>
        <taxon>Basidiomycota</taxon>
        <taxon>Agaricomycotina</taxon>
        <taxon>Agaricomycetes</taxon>
        <taxon>Auriculariales</taxon>
        <taxon>Exidiaceae</taxon>
        <taxon>Exidia</taxon>
    </lineage>
</organism>
<dbReference type="GO" id="GO:0003723">
    <property type="term" value="F:RNA binding"/>
    <property type="evidence" value="ECO:0007669"/>
    <property type="project" value="UniProtKB-UniRule"/>
</dbReference>
<evidence type="ECO:0000259" key="5">
    <source>
        <dbReference type="PROSITE" id="PS50142"/>
    </source>
</evidence>